<accession>A0A0L0HM49</accession>
<gene>
    <name evidence="8" type="ORF">SPPG_09075</name>
</gene>
<evidence type="ECO:0000256" key="4">
    <source>
        <dbReference type="ARBA" id="ARBA00022912"/>
    </source>
</evidence>
<dbReference type="STRING" id="645134.A0A0L0HM49"/>
<dbReference type="eggNOG" id="KOG0374">
    <property type="taxonomic scope" value="Eukaryota"/>
</dbReference>
<dbReference type="Pfam" id="PF16891">
    <property type="entry name" value="STPPase_N"/>
    <property type="match status" value="1"/>
</dbReference>
<keyword evidence="2" id="KW-0479">Metal-binding</keyword>
<dbReference type="PANTHER" id="PTHR11668">
    <property type="entry name" value="SERINE/THREONINE PROTEIN PHOSPHATASE"/>
    <property type="match status" value="1"/>
</dbReference>
<feature type="domain" description="Serine/threonine specific protein phosphatases" evidence="7">
    <location>
        <begin position="180"/>
        <end position="404"/>
    </location>
</feature>
<dbReference type="InParanoid" id="A0A0L0HM49"/>
<reference evidence="8 9" key="1">
    <citation type="submission" date="2009-08" db="EMBL/GenBank/DDBJ databases">
        <title>The Genome Sequence of Spizellomyces punctatus strain DAOM BR117.</title>
        <authorList>
            <consortium name="The Broad Institute Genome Sequencing Platform"/>
            <person name="Russ C."/>
            <person name="Cuomo C."/>
            <person name="Shea T."/>
            <person name="Young S.K."/>
            <person name="Zeng Q."/>
            <person name="Koehrsen M."/>
            <person name="Haas B."/>
            <person name="Borodovsky M."/>
            <person name="Guigo R."/>
            <person name="Alvarado L."/>
            <person name="Berlin A."/>
            <person name="Bochicchio J."/>
            <person name="Borenstein D."/>
            <person name="Chapman S."/>
            <person name="Chen Z."/>
            <person name="Engels R."/>
            <person name="Freedman E."/>
            <person name="Gellesch M."/>
            <person name="Goldberg J."/>
            <person name="Griggs A."/>
            <person name="Gujja S."/>
            <person name="Heiman D."/>
            <person name="Hepburn T."/>
            <person name="Howarth C."/>
            <person name="Jen D."/>
            <person name="Larson L."/>
            <person name="Lewis B."/>
            <person name="Mehta T."/>
            <person name="Park D."/>
            <person name="Pearson M."/>
            <person name="Roberts A."/>
            <person name="Saif S."/>
            <person name="Shenoy N."/>
            <person name="Sisk P."/>
            <person name="Stolte C."/>
            <person name="Sykes S."/>
            <person name="Thomson T."/>
            <person name="Walk T."/>
            <person name="White J."/>
            <person name="Yandava C."/>
            <person name="Burger G."/>
            <person name="Gray M.W."/>
            <person name="Holland P.W.H."/>
            <person name="King N."/>
            <person name="Lang F.B.F."/>
            <person name="Roger A.J."/>
            <person name="Ruiz-Trillo I."/>
            <person name="Lander E."/>
            <person name="Nusbaum C."/>
        </authorList>
    </citation>
    <scope>NUCLEOTIDE SEQUENCE [LARGE SCALE GENOMIC DNA]</scope>
    <source>
        <strain evidence="8 9">DAOM BR117</strain>
    </source>
</reference>
<dbReference type="Pfam" id="PF00149">
    <property type="entry name" value="Metallophos"/>
    <property type="match status" value="1"/>
</dbReference>
<evidence type="ECO:0000259" key="7">
    <source>
        <dbReference type="SMART" id="SM00156"/>
    </source>
</evidence>
<dbReference type="GO" id="GO:0005737">
    <property type="term" value="C:cytoplasm"/>
    <property type="evidence" value="ECO:0007669"/>
    <property type="project" value="TreeGrafter"/>
</dbReference>
<dbReference type="GO" id="GO:0005634">
    <property type="term" value="C:nucleus"/>
    <property type="evidence" value="ECO:0007669"/>
    <property type="project" value="TreeGrafter"/>
</dbReference>
<dbReference type="EMBL" id="KQ257453">
    <property type="protein sequence ID" value="KND02516.1"/>
    <property type="molecule type" value="Genomic_DNA"/>
</dbReference>
<evidence type="ECO:0000313" key="8">
    <source>
        <dbReference type="EMBL" id="KND02516.1"/>
    </source>
</evidence>
<dbReference type="Proteomes" id="UP000053201">
    <property type="component" value="Unassembled WGS sequence"/>
</dbReference>
<dbReference type="OrthoDB" id="1930084at2759"/>
<keyword evidence="3" id="KW-0378">Hydrolase</keyword>
<dbReference type="OMA" id="ANEWEDN"/>
<dbReference type="PRINTS" id="PR00114">
    <property type="entry name" value="STPHPHTASE"/>
</dbReference>
<name>A0A0L0HM49_SPIPD</name>
<dbReference type="AlphaFoldDB" id="A0A0L0HM49"/>
<keyword evidence="9" id="KW-1185">Reference proteome</keyword>
<evidence type="ECO:0000256" key="2">
    <source>
        <dbReference type="ARBA" id="ARBA00022723"/>
    </source>
</evidence>
<evidence type="ECO:0000256" key="6">
    <source>
        <dbReference type="SAM" id="MobiDB-lite"/>
    </source>
</evidence>
<dbReference type="InterPro" id="IPR006186">
    <property type="entry name" value="Ser/Thr-sp_prot-phosphatase"/>
</dbReference>
<dbReference type="VEuPathDB" id="FungiDB:SPPG_09075"/>
<dbReference type="Gene3D" id="3.60.21.10">
    <property type="match status" value="2"/>
</dbReference>
<dbReference type="FunFam" id="3.60.21.10:FF:000133">
    <property type="entry name" value="Protein CBR-PPH-1"/>
    <property type="match status" value="1"/>
</dbReference>
<dbReference type="EC" id="3.1.3.16" evidence="1"/>
<evidence type="ECO:0000256" key="1">
    <source>
        <dbReference type="ARBA" id="ARBA00013081"/>
    </source>
</evidence>
<evidence type="ECO:0000256" key="5">
    <source>
        <dbReference type="ARBA" id="ARBA00023211"/>
    </source>
</evidence>
<organism evidence="8 9">
    <name type="scientific">Spizellomyces punctatus (strain DAOM BR117)</name>
    <dbReference type="NCBI Taxonomy" id="645134"/>
    <lineage>
        <taxon>Eukaryota</taxon>
        <taxon>Fungi</taxon>
        <taxon>Fungi incertae sedis</taxon>
        <taxon>Chytridiomycota</taxon>
        <taxon>Chytridiomycota incertae sedis</taxon>
        <taxon>Chytridiomycetes</taxon>
        <taxon>Spizellomycetales</taxon>
        <taxon>Spizellomycetaceae</taxon>
        <taxon>Spizellomyces</taxon>
    </lineage>
</organism>
<proteinExistence type="predicted"/>
<feature type="compositionally biased region" description="Low complexity" evidence="6">
    <location>
        <begin position="114"/>
        <end position="139"/>
    </location>
</feature>
<dbReference type="InterPro" id="IPR029052">
    <property type="entry name" value="Metallo-depent_PP-like"/>
</dbReference>
<keyword evidence="4" id="KW-0904">Protein phosphatase</keyword>
<evidence type="ECO:0000256" key="3">
    <source>
        <dbReference type="ARBA" id="ARBA00022801"/>
    </source>
</evidence>
<feature type="region of interest" description="Disordered" evidence="6">
    <location>
        <begin position="30"/>
        <end position="149"/>
    </location>
</feature>
<dbReference type="PANTHER" id="PTHR11668:SF484">
    <property type="entry name" value="SERINE_THREONINE-PROTEIN PHOSPHATASE PP-Z1-RELATED"/>
    <property type="match status" value="1"/>
</dbReference>
<dbReference type="InterPro" id="IPR050341">
    <property type="entry name" value="PP1_catalytic_subunit"/>
</dbReference>
<keyword evidence="5" id="KW-0464">Manganese</keyword>
<feature type="compositionally biased region" description="Pro residues" evidence="6">
    <location>
        <begin position="79"/>
        <end position="96"/>
    </location>
</feature>
<dbReference type="InterPro" id="IPR004843">
    <property type="entry name" value="Calcineurin-like_PHP"/>
</dbReference>
<protein>
    <recommendedName>
        <fullName evidence="1">protein-serine/threonine phosphatase</fullName>
        <ecNumber evidence="1">3.1.3.16</ecNumber>
    </recommendedName>
</protein>
<dbReference type="InterPro" id="IPR031675">
    <property type="entry name" value="STPPase_N"/>
</dbReference>
<dbReference type="GeneID" id="27692200"/>
<sequence length="424" mass="45963">MGSGNSKIKNGKRKSISSFAEKDVAELTTASVQNLSSGAAVASKDPVRRFSAPASISGGGDDLSLTESTEIKKGAAVPVPTPTSPPPKHLGSPPPNFGDQDADDPSSAGEESDPTNPDDTANNADDVPSSPISESPASPRTAFSSSFGGRIGPKDKYDLDDIIARLLDARNHKVSKSLCLKNSEVLSVCHKAREVFMSQPILLELLPPVNIVGAPCQVIFTASSTTFCEYSTFADILPARIIYSWRRCNLKVWKVFTDVFNCLPIAALVAGKIFCVHGGLSPSLHSMDDIRAVARPSDVPDFGLLNDLLWSDPSDLATDWEDNERGVSYCFSKTIVSEFLSRHDLDLVCRAHMVVEEGYEFFNNRTLVTVFSAPNYCGEFDNKGAVMCVNEDLLCSFEILQPQTHPKHSLKGRRRLSPPMLNKP</sequence>
<dbReference type="RefSeq" id="XP_016610555.1">
    <property type="nucleotide sequence ID" value="XM_016757229.1"/>
</dbReference>
<dbReference type="SMART" id="SM00156">
    <property type="entry name" value="PP2Ac"/>
    <property type="match status" value="1"/>
</dbReference>
<evidence type="ECO:0000313" key="9">
    <source>
        <dbReference type="Proteomes" id="UP000053201"/>
    </source>
</evidence>
<dbReference type="GO" id="GO:0004722">
    <property type="term" value="F:protein serine/threonine phosphatase activity"/>
    <property type="evidence" value="ECO:0007669"/>
    <property type="project" value="UniProtKB-EC"/>
</dbReference>
<dbReference type="GO" id="GO:0046872">
    <property type="term" value="F:metal ion binding"/>
    <property type="evidence" value="ECO:0007669"/>
    <property type="project" value="UniProtKB-KW"/>
</dbReference>
<dbReference type="SUPFAM" id="SSF56300">
    <property type="entry name" value="Metallo-dependent phosphatases"/>
    <property type="match status" value="1"/>
</dbReference>